<evidence type="ECO:0000256" key="12">
    <source>
        <dbReference type="ARBA" id="ARBA00042615"/>
    </source>
</evidence>
<dbReference type="OrthoDB" id="9794842at2"/>
<dbReference type="GO" id="GO:0071555">
    <property type="term" value="P:cell wall organization"/>
    <property type="evidence" value="ECO:0007669"/>
    <property type="project" value="UniProtKB-KW"/>
</dbReference>
<dbReference type="PANTHER" id="PTHR30417:SF4">
    <property type="entry name" value="1,6-ANHYDRO-N-ACETYLMURAMYL-L-ALANINE AMIDASE AMPD"/>
    <property type="match status" value="1"/>
</dbReference>
<evidence type="ECO:0000313" key="14">
    <source>
        <dbReference type="EMBL" id="TFH68434.1"/>
    </source>
</evidence>
<comment type="catalytic activity">
    <reaction evidence="1">
        <text>Hydrolyzes the link between N-acetylmuramoyl residues and L-amino acid residues in certain cell-wall glycopeptides.</text>
        <dbReference type="EC" id="3.5.1.28"/>
    </reaction>
</comment>
<gene>
    <name evidence="14" type="primary">ampD</name>
    <name evidence="14" type="ORF">E3W66_00275</name>
</gene>
<name>A0A4Y8UL15_9GAMM</name>
<dbReference type="GO" id="GO:0008745">
    <property type="term" value="F:N-acetylmuramoyl-L-alanine amidase activity"/>
    <property type="evidence" value="ECO:0007669"/>
    <property type="project" value="UniProtKB-EC"/>
</dbReference>
<keyword evidence="8 14" id="KW-0378">Hydrolase</keyword>
<comment type="subcellular location">
    <subcellularLocation>
        <location evidence="3">Cytoplasm</location>
    </subcellularLocation>
</comment>
<evidence type="ECO:0000256" key="8">
    <source>
        <dbReference type="ARBA" id="ARBA00022801"/>
    </source>
</evidence>
<keyword evidence="9" id="KW-0862">Zinc</keyword>
<dbReference type="SUPFAM" id="SSF55846">
    <property type="entry name" value="N-acetylmuramoyl-L-alanine amidase-like"/>
    <property type="match status" value="1"/>
</dbReference>
<dbReference type="GO" id="GO:0009254">
    <property type="term" value="P:peptidoglycan turnover"/>
    <property type="evidence" value="ECO:0007669"/>
    <property type="project" value="TreeGrafter"/>
</dbReference>
<keyword evidence="10" id="KW-0961">Cell wall biogenesis/degradation</keyword>
<dbReference type="Gene3D" id="3.40.80.10">
    <property type="entry name" value="Peptidoglycan recognition protein-like"/>
    <property type="match status" value="1"/>
</dbReference>
<dbReference type="EC" id="3.5.1.28" evidence="5"/>
<comment type="cofactor">
    <cofactor evidence="2">
        <name>Zn(2+)</name>
        <dbReference type="ChEBI" id="CHEBI:29105"/>
    </cofactor>
</comment>
<evidence type="ECO:0000256" key="1">
    <source>
        <dbReference type="ARBA" id="ARBA00001561"/>
    </source>
</evidence>
<keyword evidence="15" id="KW-1185">Reference proteome</keyword>
<evidence type="ECO:0000256" key="4">
    <source>
        <dbReference type="ARBA" id="ARBA00007553"/>
    </source>
</evidence>
<evidence type="ECO:0000256" key="9">
    <source>
        <dbReference type="ARBA" id="ARBA00022833"/>
    </source>
</evidence>
<dbReference type="Pfam" id="PF01510">
    <property type="entry name" value="Amidase_2"/>
    <property type="match status" value="1"/>
</dbReference>
<dbReference type="AlphaFoldDB" id="A0A4Y8UL15"/>
<evidence type="ECO:0000256" key="3">
    <source>
        <dbReference type="ARBA" id="ARBA00004496"/>
    </source>
</evidence>
<dbReference type="InterPro" id="IPR036505">
    <property type="entry name" value="Amidase/PGRP_sf"/>
</dbReference>
<evidence type="ECO:0000256" key="10">
    <source>
        <dbReference type="ARBA" id="ARBA00023316"/>
    </source>
</evidence>
<comment type="caution">
    <text evidence="14">The sequence shown here is derived from an EMBL/GenBank/DDBJ whole genome shotgun (WGS) entry which is preliminary data.</text>
</comment>
<keyword evidence="7" id="KW-0479">Metal-binding</keyword>
<reference evidence="14 15" key="1">
    <citation type="submission" date="2019-03" db="EMBL/GenBank/DDBJ databases">
        <title>Draft genome of Gammaproteobacteria bacterium LSUCC0057, a member of the SAR92 clade.</title>
        <authorList>
            <person name="Lanclos V.C."/>
            <person name="Doiron C."/>
            <person name="Henson M.W."/>
            <person name="Thrash J.C."/>
        </authorList>
    </citation>
    <scope>NUCLEOTIDE SEQUENCE [LARGE SCALE GENOMIC DNA]</scope>
    <source>
        <strain evidence="14 15">LSUCC0057</strain>
    </source>
</reference>
<evidence type="ECO:0000256" key="5">
    <source>
        <dbReference type="ARBA" id="ARBA00011901"/>
    </source>
</evidence>
<evidence type="ECO:0000256" key="6">
    <source>
        <dbReference type="ARBA" id="ARBA00022490"/>
    </source>
</evidence>
<dbReference type="InterPro" id="IPR002502">
    <property type="entry name" value="Amidase_domain"/>
</dbReference>
<dbReference type="GO" id="GO:0046872">
    <property type="term" value="F:metal ion binding"/>
    <property type="evidence" value="ECO:0007669"/>
    <property type="project" value="UniProtKB-KW"/>
</dbReference>
<feature type="domain" description="N-acetylmuramoyl-L-alanine amidase" evidence="13">
    <location>
        <begin position="25"/>
        <end position="176"/>
    </location>
</feature>
<dbReference type="NCBIfam" id="NF008758">
    <property type="entry name" value="PRK11789.1"/>
    <property type="match status" value="1"/>
</dbReference>
<comment type="similarity">
    <text evidence="4">Belongs to the N-acetylmuramoyl-L-alanine amidase 2 family.</text>
</comment>
<dbReference type="PANTHER" id="PTHR30417">
    <property type="entry name" value="N-ACETYLMURAMOYL-L-ALANINE AMIDASE AMID"/>
    <property type="match status" value="1"/>
</dbReference>
<evidence type="ECO:0000256" key="11">
    <source>
        <dbReference type="ARBA" id="ARBA00039257"/>
    </source>
</evidence>
<dbReference type="GO" id="GO:0009253">
    <property type="term" value="P:peptidoglycan catabolic process"/>
    <property type="evidence" value="ECO:0007669"/>
    <property type="project" value="InterPro"/>
</dbReference>
<organism evidence="14 15">
    <name type="scientific">Gammaproteobacteria bacterium LSUCC0057</name>
    <dbReference type="NCBI Taxonomy" id="2559237"/>
    <lineage>
        <taxon>Bacteria</taxon>
        <taxon>Pseudomonadati</taxon>
        <taxon>Pseudomonadota</taxon>
        <taxon>Gammaproteobacteria</taxon>
        <taxon>Cellvibrionales</taxon>
        <taxon>Porticoccaceae</taxon>
        <taxon>SAR92 clade</taxon>
    </lineage>
</organism>
<dbReference type="CDD" id="cd06583">
    <property type="entry name" value="PGRP"/>
    <property type="match status" value="1"/>
</dbReference>
<dbReference type="GO" id="GO:0005737">
    <property type="term" value="C:cytoplasm"/>
    <property type="evidence" value="ECO:0007669"/>
    <property type="project" value="UniProtKB-SubCell"/>
</dbReference>
<accession>A0A4Y8UL15</accession>
<sequence length="191" mass="20921">MADCAAVPAELDADGWLTGARVCRSDNFGPRPSGAVISLLVIHNISLPPGQFGGGYIEQFFTNRLDGDADPYFATIAELQVSAHFLIDRDGVVTQFVATEQRAWHAGRSSFQGVDNCNDYSLGIELEGCDRQPYSAPQYEALAQLTRTLQRRYPAVSDQRIVGHSDIAPGRKTDPGPYFDWPRYRALLAAG</sequence>
<protein>
    <recommendedName>
        <fullName evidence="11">1,6-anhydro-N-acetylmuramyl-L-alanine amidase AmpD</fullName>
        <ecNumber evidence="5">3.5.1.28</ecNumber>
    </recommendedName>
    <alternativeName>
        <fullName evidence="12">N-acetylmuramoyl-L-alanine amidase</fullName>
    </alternativeName>
</protein>
<proteinExistence type="inferred from homology"/>
<evidence type="ECO:0000256" key="2">
    <source>
        <dbReference type="ARBA" id="ARBA00001947"/>
    </source>
</evidence>
<dbReference type="SMART" id="SM00644">
    <property type="entry name" value="Ami_2"/>
    <property type="match status" value="1"/>
</dbReference>
<dbReference type="EMBL" id="SPIA01000001">
    <property type="protein sequence ID" value="TFH68434.1"/>
    <property type="molecule type" value="Genomic_DNA"/>
</dbReference>
<dbReference type="InterPro" id="IPR051206">
    <property type="entry name" value="NAMLAA_amidase_2"/>
</dbReference>
<dbReference type="Proteomes" id="UP000298133">
    <property type="component" value="Unassembled WGS sequence"/>
</dbReference>
<evidence type="ECO:0000259" key="13">
    <source>
        <dbReference type="SMART" id="SM00644"/>
    </source>
</evidence>
<evidence type="ECO:0000256" key="7">
    <source>
        <dbReference type="ARBA" id="ARBA00022723"/>
    </source>
</evidence>
<evidence type="ECO:0000313" key="15">
    <source>
        <dbReference type="Proteomes" id="UP000298133"/>
    </source>
</evidence>
<keyword evidence="6" id="KW-0963">Cytoplasm</keyword>